<gene>
    <name evidence="1" type="ORF">NXW23_18395</name>
</gene>
<protein>
    <submittedName>
        <fullName evidence="1">Uncharacterized protein</fullName>
    </submittedName>
</protein>
<accession>A0AA94Y620</accession>
<dbReference type="RefSeq" id="WP_240050097.1">
    <property type="nucleotide sequence ID" value="NZ_CAXSUM010000003.1"/>
</dbReference>
<evidence type="ECO:0000313" key="2">
    <source>
        <dbReference type="Proteomes" id="UP001060260"/>
    </source>
</evidence>
<organism evidence="1 2">
    <name type="scientific">Bacteroides caccae</name>
    <dbReference type="NCBI Taxonomy" id="47678"/>
    <lineage>
        <taxon>Bacteria</taxon>
        <taxon>Pseudomonadati</taxon>
        <taxon>Bacteroidota</taxon>
        <taxon>Bacteroidia</taxon>
        <taxon>Bacteroidales</taxon>
        <taxon>Bacteroidaceae</taxon>
        <taxon>Bacteroides</taxon>
    </lineage>
</organism>
<reference evidence="1" key="1">
    <citation type="submission" date="2022-08" db="EMBL/GenBank/DDBJ databases">
        <title>Genome Sequencing of Bacteroides fragilis Group Isolates with Nanopore Technology.</title>
        <authorList>
            <person name="Tisza M.J."/>
            <person name="Smith D."/>
            <person name="Dekker J.P."/>
        </authorList>
    </citation>
    <scope>NUCLEOTIDE SEQUENCE</scope>
    <source>
        <strain evidence="1">BFG-474</strain>
    </source>
</reference>
<proteinExistence type="predicted"/>
<dbReference type="AlphaFoldDB" id="A0AA94Y620"/>
<evidence type="ECO:0000313" key="1">
    <source>
        <dbReference type="EMBL" id="UVQ96260.1"/>
    </source>
</evidence>
<dbReference type="Proteomes" id="UP001060260">
    <property type="component" value="Chromosome"/>
</dbReference>
<sequence>MKKYTYLILCMFFVALVIAIPELHPQTCHLDGNILTMLAAGPAFAPLKWNVGQNNMGGYKGRLLFVPFDAPNTVPTVPDPGKAADNEALVTAAGTFAFPAEGTYKQPIYLYSTDATVDYKAEQQGEADGISYKQTLSFFFPGNTPEMHAFNALVKNTAGYYVFEDSDGRQMIMGQPGLYASTAPSFNGGKARSDRRGTTYTATADSNYSAIFLETPIDMEVIGGLKPAPTPPIE</sequence>
<dbReference type="EMBL" id="CP103166">
    <property type="protein sequence ID" value="UVQ96260.1"/>
    <property type="molecule type" value="Genomic_DNA"/>
</dbReference>
<name>A0AA94Y620_9BACE</name>